<organism evidence="1">
    <name type="scientific">Arundo donax</name>
    <name type="common">Giant reed</name>
    <name type="synonym">Donax arundinaceus</name>
    <dbReference type="NCBI Taxonomy" id="35708"/>
    <lineage>
        <taxon>Eukaryota</taxon>
        <taxon>Viridiplantae</taxon>
        <taxon>Streptophyta</taxon>
        <taxon>Embryophyta</taxon>
        <taxon>Tracheophyta</taxon>
        <taxon>Spermatophyta</taxon>
        <taxon>Magnoliopsida</taxon>
        <taxon>Liliopsida</taxon>
        <taxon>Poales</taxon>
        <taxon>Poaceae</taxon>
        <taxon>PACMAD clade</taxon>
        <taxon>Arundinoideae</taxon>
        <taxon>Arundineae</taxon>
        <taxon>Arundo</taxon>
    </lineage>
</organism>
<accession>A0A0A8XUF3</accession>
<dbReference type="EMBL" id="GBRH01281595">
    <property type="protein sequence ID" value="JAD16300.1"/>
    <property type="molecule type" value="Transcribed_RNA"/>
</dbReference>
<sequence>MKKLLVTTVCSYMFCYECMFGVMVRKARYVLGCVC</sequence>
<protein>
    <submittedName>
        <fullName evidence="1">IDP154</fullName>
    </submittedName>
</protein>
<reference evidence="1" key="1">
    <citation type="submission" date="2014-09" db="EMBL/GenBank/DDBJ databases">
        <authorList>
            <person name="Magalhaes I.L.F."/>
            <person name="Oliveira U."/>
            <person name="Santos F.R."/>
            <person name="Vidigal T.H.D.A."/>
            <person name="Brescovit A.D."/>
            <person name="Santos A.J."/>
        </authorList>
    </citation>
    <scope>NUCLEOTIDE SEQUENCE</scope>
    <source>
        <tissue evidence="1">Shoot tissue taken approximately 20 cm above the soil surface</tissue>
    </source>
</reference>
<proteinExistence type="predicted"/>
<reference evidence="1" key="2">
    <citation type="journal article" date="2015" name="Data Brief">
        <title>Shoot transcriptome of the giant reed, Arundo donax.</title>
        <authorList>
            <person name="Barrero R.A."/>
            <person name="Guerrero F.D."/>
            <person name="Moolhuijzen P."/>
            <person name="Goolsby J.A."/>
            <person name="Tidwell J."/>
            <person name="Bellgard S.E."/>
            <person name="Bellgard M.I."/>
        </authorList>
    </citation>
    <scope>NUCLEOTIDE SEQUENCE</scope>
    <source>
        <tissue evidence="1">Shoot tissue taken approximately 20 cm above the soil surface</tissue>
    </source>
</reference>
<dbReference type="AlphaFoldDB" id="A0A0A8XUF3"/>
<name>A0A0A8XUF3_ARUDO</name>
<evidence type="ECO:0000313" key="1">
    <source>
        <dbReference type="EMBL" id="JAD16300.1"/>
    </source>
</evidence>